<dbReference type="InterPro" id="IPR052433">
    <property type="entry name" value="X-Pro_dipept-like"/>
</dbReference>
<comment type="cofactor">
    <cofactor evidence="2">
        <name>Mn(2+)</name>
        <dbReference type="ChEBI" id="CHEBI:29035"/>
    </cofactor>
</comment>
<evidence type="ECO:0000256" key="5">
    <source>
        <dbReference type="ARBA" id="ARBA00022723"/>
    </source>
</evidence>
<proteinExistence type="inferred from homology"/>
<dbReference type="Gene3D" id="3.90.230.10">
    <property type="entry name" value="Creatinase/methionine aminopeptidase superfamily"/>
    <property type="match status" value="1"/>
</dbReference>
<comment type="caution">
    <text evidence="9">The sequence shown here is derived from an EMBL/GenBank/DDBJ whole genome shotgun (WGS) entry which is preliminary data.</text>
</comment>
<dbReference type="Gene3D" id="3.40.350.10">
    <property type="entry name" value="Creatinase/prolidase N-terminal domain"/>
    <property type="match status" value="1"/>
</dbReference>
<comment type="catalytic activity">
    <reaction evidence="1">
        <text>Release of any N-terminal amino acid, including proline, that is linked to proline, even from a dipeptide or tripeptide.</text>
        <dbReference type="EC" id="3.4.11.9"/>
    </reaction>
</comment>
<evidence type="ECO:0000256" key="3">
    <source>
        <dbReference type="ARBA" id="ARBA00008766"/>
    </source>
</evidence>
<dbReference type="SUPFAM" id="SSF53092">
    <property type="entry name" value="Creatinase/prolidase N-terminal domain"/>
    <property type="match status" value="1"/>
</dbReference>
<evidence type="ECO:0000256" key="4">
    <source>
        <dbReference type="ARBA" id="ARBA00012574"/>
    </source>
</evidence>
<dbReference type="InterPro" id="IPR007865">
    <property type="entry name" value="Aminopep_P_N"/>
</dbReference>
<reference evidence="9 10" key="1">
    <citation type="journal article" date="2017" name="BMC Genomics">
        <title>Comparative genomic and phylogenomic analyses of the Bifidobacteriaceae family.</title>
        <authorList>
            <person name="Lugli G.A."/>
            <person name="Milani C."/>
            <person name="Turroni F."/>
            <person name="Duranti S."/>
            <person name="Mancabelli L."/>
            <person name="Mangifesta M."/>
            <person name="Ferrario C."/>
            <person name="Modesto M."/>
            <person name="Mattarelli P."/>
            <person name="Jiri K."/>
            <person name="van Sinderen D."/>
            <person name="Ventura M."/>
        </authorList>
    </citation>
    <scope>NUCLEOTIDE SEQUENCE [LARGE SCALE GENOMIC DNA]</scope>
    <source>
        <strain evidence="9 10">DSM 100196</strain>
    </source>
</reference>
<keyword evidence="9" id="KW-0645">Protease</keyword>
<evidence type="ECO:0000256" key="1">
    <source>
        <dbReference type="ARBA" id="ARBA00001424"/>
    </source>
</evidence>
<dbReference type="GO" id="GO:0070006">
    <property type="term" value="F:metalloaminopeptidase activity"/>
    <property type="evidence" value="ECO:0007669"/>
    <property type="project" value="InterPro"/>
</dbReference>
<dbReference type="InterPro" id="IPR036005">
    <property type="entry name" value="Creatinase/aminopeptidase-like"/>
</dbReference>
<dbReference type="GO" id="GO:0030145">
    <property type="term" value="F:manganese ion binding"/>
    <property type="evidence" value="ECO:0007669"/>
    <property type="project" value="InterPro"/>
</dbReference>
<gene>
    <name evidence="9" type="ORF">BMYO_1831</name>
</gene>
<sequence>MGNEPQYDAETLARLNALAADNDLKPQAGRRGGGLALKGKGFEDIIFKHWGANPNKKVFTRSPFADDAAKHRAELVSKLPGERLVIPAGTVRHRTWDIDFLFRTGTAYAHLTGLGRDLEADSALVIDPVLNEDGTAGYHATIYLEPAIDRSNPRFFSDSKHGEFWVGPRPMPEDFHIMTGLDIKDRTELEDALRAGAGPDGIHIRVLRGYDPSIDALVDKVREESGLGDAAANRGVDAVLEQSEDECRIIKTPREVAEIQKAVEATQRGFDRVADILPIARQVKRGERLLEATFTHSCRYEGNYISFETNAASGPRATILDYHANDHALKDGELFLLDAGIELDSLYSADITRTFPVNGKFSKAQREIYQAVLDSADAAIEAANKPGAVYHDMMDAVMVSIAHSLEKLGILPVSAEEALKPDGHQYQRWLYHGTGHHLGLDCHDAYRSRNEFYPDAPLKPGMVFTLEPGLYFDAADELVPEEYRGIGARIEDDLRVDENGRTVLMTTFARTPDEIEAWLAAHGPEDYIQSFLDHEAACAE</sequence>
<name>A0A261FEU5_9BIFI</name>
<keyword evidence="10" id="KW-1185">Reference proteome</keyword>
<organism evidence="9 10">
    <name type="scientific">Bifidobacterium myosotis</name>
    <dbReference type="NCBI Taxonomy" id="1630166"/>
    <lineage>
        <taxon>Bacteria</taxon>
        <taxon>Bacillati</taxon>
        <taxon>Actinomycetota</taxon>
        <taxon>Actinomycetes</taxon>
        <taxon>Bifidobacteriales</taxon>
        <taxon>Bifidobacteriaceae</taxon>
        <taxon>Bifidobacterium</taxon>
    </lineage>
</organism>
<dbReference type="GO" id="GO:0006508">
    <property type="term" value="P:proteolysis"/>
    <property type="evidence" value="ECO:0007669"/>
    <property type="project" value="TreeGrafter"/>
</dbReference>
<evidence type="ECO:0000259" key="8">
    <source>
        <dbReference type="SMART" id="SM01011"/>
    </source>
</evidence>
<dbReference type="Pfam" id="PF05195">
    <property type="entry name" value="AMP_N"/>
    <property type="match status" value="1"/>
</dbReference>
<feature type="domain" description="Aminopeptidase P N-terminal" evidence="8">
    <location>
        <begin position="63"/>
        <end position="215"/>
    </location>
</feature>
<dbReference type="InterPro" id="IPR000994">
    <property type="entry name" value="Pept_M24"/>
</dbReference>
<dbReference type="OrthoDB" id="9806388at2"/>
<evidence type="ECO:0000256" key="2">
    <source>
        <dbReference type="ARBA" id="ARBA00001936"/>
    </source>
</evidence>
<dbReference type="PANTHER" id="PTHR43226:SF4">
    <property type="entry name" value="XAA-PRO AMINOPEPTIDASE 3"/>
    <property type="match status" value="1"/>
</dbReference>
<dbReference type="AlphaFoldDB" id="A0A261FEU5"/>
<comment type="similarity">
    <text evidence="3">Belongs to the peptidase M24B family.</text>
</comment>
<evidence type="ECO:0000313" key="9">
    <source>
        <dbReference type="EMBL" id="OZG57691.1"/>
    </source>
</evidence>
<dbReference type="GO" id="GO:0005829">
    <property type="term" value="C:cytosol"/>
    <property type="evidence" value="ECO:0007669"/>
    <property type="project" value="TreeGrafter"/>
</dbReference>
<dbReference type="Proteomes" id="UP000216871">
    <property type="component" value="Unassembled WGS sequence"/>
</dbReference>
<keyword evidence="7" id="KW-0464">Manganese</keyword>
<keyword evidence="9" id="KW-0031">Aminopeptidase</keyword>
<keyword evidence="6" id="KW-0378">Hydrolase</keyword>
<protein>
    <recommendedName>
        <fullName evidence="4">Xaa-Pro aminopeptidase</fullName>
        <ecNumber evidence="4">3.4.11.9</ecNumber>
    </recommendedName>
</protein>
<dbReference type="RefSeq" id="WP_094668245.1">
    <property type="nucleotide sequence ID" value="NZ_MWWW01000026.1"/>
</dbReference>
<dbReference type="EC" id="3.4.11.9" evidence="4"/>
<evidence type="ECO:0000313" key="10">
    <source>
        <dbReference type="Proteomes" id="UP000216871"/>
    </source>
</evidence>
<accession>A0A261FEU5</accession>
<evidence type="ECO:0000256" key="6">
    <source>
        <dbReference type="ARBA" id="ARBA00022801"/>
    </source>
</evidence>
<dbReference type="InterPro" id="IPR029149">
    <property type="entry name" value="Creatin/AminoP/Spt16_N"/>
</dbReference>
<dbReference type="SMART" id="SM01011">
    <property type="entry name" value="AMP_N"/>
    <property type="match status" value="1"/>
</dbReference>
<dbReference type="PANTHER" id="PTHR43226">
    <property type="entry name" value="XAA-PRO AMINOPEPTIDASE 3"/>
    <property type="match status" value="1"/>
</dbReference>
<dbReference type="EMBL" id="MWWW01000026">
    <property type="protein sequence ID" value="OZG57691.1"/>
    <property type="molecule type" value="Genomic_DNA"/>
</dbReference>
<evidence type="ECO:0000256" key="7">
    <source>
        <dbReference type="ARBA" id="ARBA00023211"/>
    </source>
</evidence>
<keyword evidence="5" id="KW-0479">Metal-binding</keyword>
<dbReference type="SUPFAM" id="SSF55920">
    <property type="entry name" value="Creatinase/aminopeptidase"/>
    <property type="match status" value="1"/>
</dbReference>
<dbReference type="Pfam" id="PF00557">
    <property type="entry name" value="Peptidase_M24"/>
    <property type="match status" value="1"/>
</dbReference>